<evidence type="ECO:0000313" key="8">
    <source>
        <dbReference type="Proteomes" id="UP000219286"/>
    </source>
</evidence>
<feature type="region of interest" description="Disordered" evidence="5">
    <location>
        <begin position="114"/>
        <end position="136"/>
    </location>
</feature>
<evidence type="ECO:0000256" key="1">
    <source>
        <dbReference type="ARBA" id="ARBA00004141"/>
    </source>
</evidence>
<dbReference type="PANTHER" id="PTHR23112:SF37">
    <property type="entry name" value="G PROTEIN-COUPLED RECEPTOR GPR1"/>
    <property type="match status" value="1"/>
</dbReference>
<keyword evidence="7" id="KW-0675">Receptor</keyword>
<dbReference type="AlphaFoldDB" id="A0A2H2YXE1"/>
<feature type="transmembrane region" description="Helical" evidence="6">
    <location>
        <begin position="323"/>
        <end position="340"/>
    </location>
</feature>
<dbReference type="GO" id="GO:0005886">
    <property type="term" value="C:plasma membrane"/>
    <property type="evidence" value="ECO:0007669"/>
    <property type="project" value="TreeGrafter"/>
</dbReference>
<evidence type="ECO:0000256" key="4">
    <source>
        <dbReference type="ARBA" id="ARBA00023136"/>
    </source>
</evidence>
<dbReference type="EMBL" id="LFMI01000113">
    <property type="protein sequence ID" value="OTA00559.1"/>
    <property type="molecule type" value="Genomic_DNA"/>
</dbReference>
<accession>A0A2H2YXE1</accession>
<keyword evidence="3 6" id="KW-1133">Transmembrane helix</keyword>
<evidence type="ECO:0000256" key="2">
    <source>
        <dbReference type="ARBA" id="ARBA00022692"/>
    </source>
</evidence>
<dbReference type="SUPFAM" id="SSF81321">
    <property type="entry name" value="Family A G protein-coupled receptor-like"/>
    <property type="match status" value="1"/>
</dbReference>
<dbReference type="GO" id="GO:0007189">
    <property type="term" value="P:adenylate cyclase-activating G protein-coupled receptor signaling pathway"/>
    <property type="evidence" value="ECO:0007669"/>
    <property type="project" value="TreeGrafter"/>
</dbReference>
<feature type="region of interest" description="Disordered" evidence="5">
    <location>
        <begin position="66"/>
        <end position="91"/>
    </location>
</feature>
<feature type="transmembrane region" description="Helical" evidence="6">
    <location>
        <begin position="221"/>
        <end position="243"/>
    </location>
</feature>
<name>A0A2H2YXE1_TRIPA</name>
<dbReference type="Proteomes" id="UP000219286">
    <property type="component" value="Unassembled WGS sequence"/>
</dbReference>
<protein>
    <submittedName>
        <fullName evidence="7">G-protein-coupled receptor</fullName>
    </submittedName>
</protein>
<gene>
    <name evidence="7" type="ORF">A9Z42_0007870</name>
</gene>
<keyword evidence="2 6" id="KW-0812">Transmembrane</keyword>
<dbReference type="Pfam" id="PF00001">
    <property type="entry name" value="7tm_1"/>
    <property type="match status" value="1"/>
</dbReference>
<feature type="transmembrane region" description="Helical" evidence="6">
    <location>
        <begin position="276"/>
        <end position="297"/>
    </location>
</feature>
<feature type="transmembrane region" description="Helical" evidence="6">
    <location>
        <begin position="352"/>
        <end position="375"/>
    </location>
</feature>
<comment type="caution">
    <text evidence="7">The sequence shown here is derived from an EMBL/GenBank/DDBJ whole genome shotgun (WGS) entry which is preliminary data.</text>
</comment>
<evidence type="ECO:0000256" key="5">
    <source>
        <dbReference type="SAM" id="MobiDB-lite"/>
    </source>
</evidence>
<feature type="region of interest" description="Disordered" evidence="5">
    <location>
        <begin position="483"/>
        <end position="514"/>
    </location>
</feature>
<evidence type="ECO:0000256" key="6">
    <source>
        <dbReference type="SAM" id="Phobius"/>
    </source>
</evidence>
<evidence type="ECO:0000256" key="3">
    <source>
        <dbReference type="ARBA" id="ARBA00022989"/>
    </source>
</evidence>
<proteinExistence type="predicted"/>
<dbReference type="PANTHER" id="PTHR23112">
    <property type="entry name" value="G PROTEIN-COUPLED RECEPTOR 157-RELATED"/>
    <property type="match status" value="1"/>
</dbReference>
<sequence length="514" mass="57201">MPLGVLPPDGQSLAPLDPTLRSGLLAITVLSCISFFSAATLFIYLTYKIVAWQLFVRRENEKRFRHRHHGEDGREAESEANLQDQQPGHEASTSQHAVDFTLGIDGVFASRPSVSKDASVKGDGQFPQQDNSPPLRPMKGSPNQFLILIYNLLIADLHQSIAFALNSTWINRNAILVDTKTCWAQGFFVSTGDLSSSMFIMLIAVHTFFSVIKGYRPSQKLLYLAIVLVWLFVYFISALPIAITNNGRDHGGLFVRAGAWCWMNAEYERLRLLTHYLWIFIALAVTSALYIAIWYSLRKQTRLRRAANPGGAPDPGYGEHNPAFLIYAVIYVTCTLPLATERVASMSGAEIPLGWFCFAGALISLNGFFDCLLFGTTRHSIIFASKYDLDAADTGVKTIAFLQTPKARRYGNMIWIQGGEGSRRKMEPKATGGWWSWQRLAGQSNSPRQEKRRRPRGSSQESLRGPGIQMDLVTTVVVEVEDDKERDIRFPDPAASASPSVNSTERDAISARAI</sequence>
<dbReference type="InterPro" id="IPR000276">
    <property type="entry name" value="GPCR_Rhodpsn"/>
</dbReference>
<keyword evidence="4 6" id="KW-0472">Membrane</keyword>
<organism evidence="7 8">
    <name type="scientific">Trichoderma parareesei</name>
    <name type="common">Filamentous fungus</name>
    <dbReference type="NCBI Taxonomy" id="858221"/>
    <lineage>
        <taxon>Eukaryota</taxon>
        <taxon>Fungi</taxon>
        <taxon>Dikarya</taxon>
        <taxon>Ascomycota</taxon>
        <taxon>Pezizomycotina</taxon>
        <taxon>Sordariomycetes</taxon>
        <taxon>Hypocreomycetidae</taxon>
        <taxon>Hypocreales</taxon>
        <taxon>Hypocreaceae</taxon>
        <taxon>Trichoderma</taxon>
    </lineage>
</organism>
<feature type="transmembrane region" description="Helical" evidence="6">
    <location>
        <begin position="145"/>
        <end position="165"/>
    </location>
</feature>
<reference evidence="7 8" key="1">
    <citation type="journal article" date="2015" name="Genome Announc.">
        <title>Genome sequence and annotation of Trichoderma parareesei, the ancestor of the cellulase producer Trichoderma reesei.</title>
        <authorList>
            <person name="Yang D."/>
            <person name="Pomraning K."/>
            <person name="Kopchinskiy A."/>
            <person name="Karimi Aghcheh R."/>
            <person name="Atanasova L."/>
            <person name="Chenthamara K."/>
            <person name="Baker S.E."/>
            <person name="Zhang R."/>
            <person name="Shen Q."/>
            <person name="Freitag M."/>
            <person name="Kubicek C.P."/>
            <person name="Druzhinina I.S."/>
        </authorList>
    </citation>
    <scope>NUCLEOTIDE SEQUENCE [LARGE SCALE GENOMIC DNA]</scope>
    <source>
        <strain evidence="7 8">CBS 125925</strain>
    </source>
</reference>
<keyword evidence="8" id="KW-1185">Reference proteome</keyword>
<feature type="compositionally biased region" description="Polar residues" evidence="5">
    <location>
        <begin position="80"/>
        <end position="91"/>
    </location>
</feature>
<dbReference type="CDD" id="cd00637">
    <property type="entry name" value="7tm_classA_rhodopsin-like"/>
    <property type="match status" value="1"/>
</dbReference>
<comment type="subcellular location">
    <subcellularLocation>
        <location evidence="1">Membrane</location>
        <topology evidence="1">Multi-pass membrane protein</topology>
    </subcellularLocation>
</comment>
<feature type="region of interest" description="Disordered" evidence="5">
    <location>
        <begin position="441"/>
        <end position="466"/>
    </location>
</feature>
<dbReference type="GO" id="GO:0004930">
    <property type="term" value="F:G protein-coupled receptor activity"/>
    <property type="evidence" value="ECO:0007669"/>
    <property type="project" value="InterPro"/>
</dbReference>
<evidence type="ECO:0000313" key="7">
    <source>
        <dbReference type="EMBL" id="OTA00559.1"/>
    </source>
</evidence>
<feature type="transmembrane region" description="Helical" evidence="6">
    <location>
        <begin position="185"/>
        <end position="209"/>
    </location>
</feature>
<dbReference type="OrthoDB" id="100006at2759"/>
<feature type="transmembrane region" description="Helical" evidence="6">
    <location>
        <begin position="20"/>
        <end position="47"/>
    </location>
</feature>
<feature type="compositionally biased region" description="Basic and acidic residues" evidence="5">
    <location>
        <begin position="504"/>
        <end position="514"/>
    </location>
</feature>
<dbReference type="Gene3D" id="1.20.1070.10">
    <property type="entry name" value="Rhodopsin 7-helix transmembrane proteins"/>
    <property type="match status" value="1"/>
</dbReference>